<feature type="compositionally biased region" description="Low complexity" evidence="1">
    <location>
        <begin position="33"/>
        <end position="44"/>
    </location>
</feature>
<feature type="non-terminal residue" evidence="2">
    <location>
        <position position="96"/>
    </location>
</feature>
<feature type="compositionally biased region" description="Basic residues" evidence="1">
    <location>
        <begin position="82"/>
        <end position="96"/>
    </location>
</feature>
<gene>
    <name evidence="2" type="ORF">AVDCRST_MAG04-3027</name>
</gene>
<organism evidence="2">
    <name type="scientific">uncultured Acetobacteraceae bacterium</name>
    <dbReference type="NCBI Taxonomy" id="169975"/>
    <lineage>
        <taxon>Bacteria</taxon>
        <taxon>Pseudomonadati</taxon>
        <taxon>Pseudomonadota</taxon>
        <taxon>Alphaproteobacteria</taxon>
        <taxon>Acetobacterales</taxon>
        <taxon>Acetobacteraceae</taxon>
        <taxon>environmental samples</taxon>
    </lineage>
</organism>
<evidence type="ECO:0000313" key="2">
    <source>
        <dbReference type="EMBL" id="CAA9270762.1"/>
    </source>
</evidence>
<evidence type="ECO:0000256" key="1">
    <source>
        <dbReference type="SAM" id="MobiDB-lite"/>
    </source>
</evidence>
<feature type="compositionally biased region" description="Low complexity" evidence="1">
    <location>
        <begin position="52"/>
        <end position="81"/>
    </location>
</feature>
<feature type="non-terminal residue" evidence="2">
    <location>
        <position position="1"/>
    </location>
</feature>
<protein>
    <submittedName>
        <fullName evidence="2">Uncharacterized protein</fullName>
    </submittedName>
</protein>
<sequence>QTTRSALPGQRNGRRLAAAARPSRTRQRPLPLRASAVRAATGGRRTTRRRGGATTATTSGRRSGASAMPCRPSCSSRSRAPAGKRFRKRKPNRKQL</sequence>
<name>A0A6J4J742_9PROT</name>
<dbReference type="EMBL" id="CADCTL010000217">
    <property type="protein sequence ID" value="CAA9270762.1"/>
    <property type="molecule type" value="Genomic_DNA"/>
</dbReference>
<proteinExistence type="predicted"/>
<reference evidence="2" key="1">
    <citation type="submission" date="2020-02" db="EMBL/GenBank/DDBJ databases">
        <authorList>
            <person name="Meier V. D."/>
        </authorList>
    </citation>
    <scope>NUCLEOTIDE SEQUENCE</scope>
    <source>
        <strain evidence="2">AVDCRST_MAG04</strain>
    </source>
</reference>
<feature type="region of interest" description="Disordered" evidence="1">
    <location>
        <begin position="1"/>
        <end position="96"/>
    </location>
</feature>
<accession>A0A6J4J742</accession>
<dbReference type="AlphaFoldDB" id="A0A6J4J742"/>